<feature type="compositionally biased region" description="Low complexity" evidence="1">
    <location>
        <begin position="156"/>
        <end position="169"/>
    </location>
</feature>
<dbReference type="Gene3D" id="3.40.50.300">
    <property type="entry name" value="P-loop containing nucleotide triphosphate hydrolases"/>
    <property type="match status" value="1"/>
</dbReference>
<protein>
    <recommendedName>
        <fullName evidence="4">P-loop containing nucleoside triphosphate hydrolase protein</fullName>
    </recommendedName>
</protein>
<feature type="region of interest" description="Disordered" evidence="1">
    <location>
        <begin position="91"/>
        <end position="263"/>
    </location>
</feature>
<feature type="compositionally biased region" description="Polar residues" evidence="1">
    <location>
        <begin position="189"/>
        <end position="219"/>
    </location>
</feature>
<reference evidence="2 3" key="1">
    <citation type="submission" date="2019-10" db="EMBL/GenBank/DDBJ databases">
        <authorList>
            <person name="Palmer J.M."/>
        </authorList>
    </citation>
    <scope>NUCLEOTIDE SEQUENCE [LARGE SCALE GENOMIC DNA]</scope>
    <source>
        <strain evidence="2 3">TWF506</strain>
    </source>
</reference>
<dbReference type="Proteomes" id="UP001307849">
    <property type="component" value="Unassembled WGS sequence"/>
</dbReference>
<dbReference type="InterPro" id="IPR027417">
    <property type="entry name" value="P-loop_NTPase"/>
</dbReference>
<dbReference type="EMBL" id="JAVHJM010000001">
    <property type="protein sequence ID" value="KAK6521479.1"/>
    <property type="molecule type" value="Genomic_DNA"/>
</dbReference>
<dbReference type="SUPFAM" id="SSF52540">
    <property type="entry name" value="P-loop containing nucleoside triphosphate hydrolases"/>
    <property type="match status" value="1"/>
</dbReference>
<proteinExistence type="predicted"/>
<gene>
    <name evidence="2" type="ORF">TWF506_001692</name>
</gene>
<organism evidence="2 3">
    <name type="scientific">Arthrobotrys conoides</name>
    <dbReference type="NCBI Taxonomy" id="74498"/>
    <lineage>
        <taxon>Eukaryota</taxon>
        <taxon>Fungi</taxon>
        <taxon>Dikarya</taxon>
        <taxon>Ascomycota</taxon>
        <taxon>Pezizomycotina</taxon>
        <taxon>Orbiliomycetes</taxon>
        <taxon>Orbiliales</taxon>
        <taxon>Orbiliaceae</taxon>
        <taxon>Arthrobotrys</taxon>
    </lineage>
</organism>
<evidence type="ECO:0000313" key="2">
    <source>
        <dbReference type="EMBL" id="KAK6521479.1"/>
    </source>
</evidence>
<evidence type="ECO:0008006" key="4">
    <source>
        <dbReference type="Google" id="ProtNLM"/>
    </source>
</evidence>
<keyword evidence="3" id="KW-1185">Reference proteome</keyword>
<feature type="compositionally biased region" description="Pro residues" evidence="1">
    <location>
        <begin position="94"/>
        <end position="109"/>
    </location>
</feature>
<name>A0AAN8NTJ8_9PEZI</name>
<comment type="caution">
    <text evidence="2">The sequence shown here is derived from an EMBL/GenBank/DDBJ whole genome shotgun (WGS) entry which is preliminary data.</text>
</comment>
<accession>A0AAN8NTJ8</accession>
<evidence type="ECO:0000256" key="1">
    <source>
        <dbReference type="SAM" id="MobiDB-lite"/>
    </source>
</evidence>
<dbReference type="AlphaFoldDB" id="A0AAN8NTJ8"/>
<evidence type="ECO:0000313" key="3">
    <source>
        <dbReference type="Proteomes" id="UP001307849"/>
    </source>
</evidence>
<feature type="compositionally biased region" description="Polar residues" evidence="1">
    <location>
        <begin position="144"/>
        <end position="154"/>
    </location>
</feature>
<sequence length="743" mass="81982">MTTLSREDKNLLLCWLYDGIYQFVPRSKEPNLAQLRQEAARLPRVAEMQRFSKAMINELVAEHLKHGSWKCRPVPMKTTSKILVDWGKEKKAPTPVPATQPKAPTPVPVPITTTKASAPVPNSVQTPVAISKAPEPVPKPAQVSVPQQKPTQIPISGPSNTSSFSLSSPSPAPPPNTGINLREAIFGGSSRSGAQNDTKPSINGFYETNTSRPQSQSSAIPGEAAPTSRSNLKGPESPRTETVQQWWDIPASNSEDASADEARERLEELISNADSMFLDRKSKSATRDALSFVPLFTSDLLRSASKVALPPQYATFGKFLGPETADSSEQRLLLLNTNTPWTAFICGLQGSGKSHSLTTMLESCLIPDRSIGLLKKPLAGLVFHYSPYHSNIGSEPCEAAYLANMKSGSGNSLPPQVTVLVSRSNQGNMQTAYADIPNVTIKEFLLNPKQLTINTMFNLMSVQENSGILYIEIVRRVLRDMAIENDATGEPFDYEKFKQLLFKDELTTMQSRPLKQRLTILESFIGSKDSPNLFHATPGTLTIVDLTCPFVDAETACVLFGICNQLFTSAPKYSGKIIALDEAHRYMTDNACASVQRFAQSIIGNIRVQRHLGLRTIVSTQDPFIHPELLELSSMVIFHRFDIPRWFEEIRKHVGFQTKTKTSAPEPSQVDVWGEEEMQKVEEDIFSNIMGLDTGEACIYCPQLVIPENDWKASTLKRFGNGVFKVMVRQKITVDGGASRNVL</sequence>